<dbReference type="KEGG" id="minf:MESINF_1351"/>
<dbReference type="RefSeq" id="WP_169699032.1">
    <property type="nucleotide sequence ID" value="NZ_LS974202.1"/>
</dbReference>
<dbReference type="InterPro" id="IPR000914">
    <property type="entry name" value="SBP_5_dom"/>
</dbReference>
<accession>A0A7Z7LF20</accession>
<evidence type="ECO:0000259" key="5">
    <source>
        <dbReference type="Pfam" id="PF00496"/>
    </source>
</evidence>
<evidence type="ECO:0000313" key="7">
    <source>
        <dbReference type="Proteomes" id="UP000250796"/>
    </source>
</evidence>
<dbReference type="InterPro" id="IPR039424">
    <property type="entry name" value="SBP_5"/>
</dbReference>
<name>A0A7Z7LF20_9BACT</name>
<dbReference type="SUPFAM" id="SSF53850">
    <property type="entry name" value="Periplasmic binding protein-like II"/>
    <property type="match status" value="1"/>
</dbReference>
<dbReference type="GO" id="GO:1904680">
    <property type="term" value="F:peptide transmembrane transporter activity"/>
    <property type="evidence" value="ECO:0007669"/>
    <property type="project" value="TreeGrafter"/>
</dbReference>
<dbReference type="GO" id="GO:0015833">
    <property type="term" value="P:peptide transport"/>
    <property type="evidence" value="ECO:0007669"/>
    <property type="project" value="TreeGrafter"/>
</dbReference>
<evidence type="ECO:0000256" key="1">
    <source>
        <dbReference type="ARBA" id="ARBA00004196"/>
    </source>
</evidence>
<evidence type="ECO:0000256" key="4">
    <source>
        <dbReference type="ARBA" id="ARBA00022729"/>
    </source>
</evidence>
<evidence type="ECO:0000256" key="2">
    <source>
        <dbReference type="ARBA" id="ARBA00005695"/>
    </source>
</evidence>
<evidence type="ECO:0000256" key="3">
    <source>
        <dbReference type="ARBA" id="ARBA00022448"/>
    </source>
</evidence>
<dbReference type="PANTHER" id="PTHR30290">
    <property type="entry name" value="PERIPLASMIC BINDING COMPONENT OF ABC TRANSPORTER"/>
    <property type="match status" value="1"/>
</dbReference>
<dbReference type="Pfam" id="PF00496">
    <property type="entry name" value="SBP_bac_5"/>
    <property type="match status" value="1"/>
</dbReference>
<dbReference type="Proteomes" id="UP000250796">
    <property type="component" value="Chromosome MESINF"/>
</dbReference>
<comment type="similarity">
    <text evidence="2">Belongs to the bacterial solute-binding protein 5 family.</text>
</comment>
<dbReference type="PANTHER" id="PTHR30290:SF10">
    <property type="entry name" value="PERIPLASMIC OLIGOPEPTIDE-BINDING PROTEIN-RELATED"/>
    <property type="match status" value="1"/>
</dbReference>
<dbReference type="GO" id="GO:0043190">
    <property type="term" value="C:ATP-binding cassette (ABC) transporter complex"/>
    <property type="evidence" value="ECO:0007669"/>
    <property type="project" value="InterPro"/>
</dbReference>
<dbReference type="GO" id="GO:0042597">
    <property type="term" value="C:periplasmic space"/>
    <property type="evidence" value="ECO:0007669"/>
    <property type="project" value="UniProtKB-ARBA"/>
</dbReference>
<dbReference type="Gene3D" id="3.10.105.10">
    <property type="entry name" value="Dipeptide-binding Protein, Domain 3"/>
    <property type="match status" value="1"/>
</dbReference>
<reference evidence="6 7" key="1">
    <citation type="submission" date="2017-01" db="EMBL/GenBank/DDBJ databases">
        <authorList>
            <person name="Erauso G."/>
        </authorList>
    </citation>
    <scope>NUCLEOTIDE SEQUENCE [LARGE SCALE GENOMIC DNA]</scope>
    <source>
        <strain evidence="6">MESINF1</strain>
    </source>
</reference>
<keyword evidence="7" id="KW-1185">Reference proteome</keyword>
<dbReference type="AlphaFoldDB" id="A0A7Z7LF20"/>
<dbReference type="PIRSF" id="PIRSF002741">
    <property type="entry name" value="MppA"/>
    <property type="match status" value="1"/>
</dbReference>
<keyword evidence="3" id="KW-0813">Transport</keyword>
<dbReference type="CDD" id="cd00995">
    <property type="entry name" value="PBP2_NikA_DppA_OppA_like"/>
    <property type="match status" value="1"/>
</dbReference>
<keyword evidence="4" id="KW-0732">Signal</keyword>
<dbReference type="EMBL" id="LS974202">
    <property type="protein sequence ID" value="SSC12795.1"/>
    <property type="molecule type" value="Genomic_DNA"/>
</dbReference>
<feature type="domain" description="Solute-binding protein family 5" evidence="5">
    <location>
        <begin position="81"/>
        <end position="440"/>
    </location>
</feature>
<dbReference type="InterPro" id="IPR030678">
    <property type="entry name" value="Peptide/Ni-bd"/>
</dbReference>
<dbReference type="GO" id="GO:0030313">
    <property type="term" value="C:cell envelope"/>
    <property type="evidence" value="ECO:0007669"/>
    <property type="project" value="UniProtKB-SubCell"/>
</dbReference>
<comment type="subcellular location">
    <subcellularLocation>
        <location evidence="1">Cell envelope</location>
    </subcellularLocation>
</comment>
<proteinExistence type="inferred from homology"/>
<evidence type="ECO:0000313" key="6">
    <source>
        <dbReference type="EMBL" id="SSC12795.1"/>
    </source>
</evidence>
<organism evidence="6 7">
    <name type="scientific">Mesotoga infera</name>
    <dbReference type="NCBI Taxonomy" id="1236046"/>
    <lineage>
        <taxon>Bacteria</taxon>
        <taxon>Thermotogati</taxon>
        <taxon>Thermotogota</taxon>
        <taxon>Thermotogae</taxon>
        <taxon>Kosmotogales</taxon>
        <taxon>Kosmotogaceae</taxon>
        <taxon>Mesotoga</taxon>
    </lineage>
</organism>
<protein>
    <submittedName>
        <fullName evidence="6">Extracellular solute-binding protein family 5</fullName>
    </submittedName>
</protein>
<dbReference type="Gene3D" id="3.40.190.10">
    <property type="entry name" value="Periplasmic binding protein-like II"/>
    <property type="match status" value="1"/>
</dbReference>
<sequence length="542" mass="61451">MHKISTVVLLALLAATLLSRDLTVRSNNSCFDLEEISGGSISLPIDTTGHFLPGLELVRGDLWVTAATQDPLFLKLSGDRIEPSLVEEWEWRDGNKELYIRLRDDIRWFDGTPITTSDLEYSLAIWKASEDSRLYKILNNPAYVKMKTLDSKSAVFYFNRPFPEFTGYLRTGLLARHIYEGKLGLKPGEVSASQYSGKPPLEATSGPFYLAEGSKKGNIILKRNPQWHGGKGSEHYPLYFTEWPEHALLDEIRLIEEADQEERIKMFLNGELSMLFNEENAATELINGAKNGNYRYEFTPDGSYYALILNHRNEFLSKSSVRKALRMALDVEKLSGTIGIGSTGALLPIDARTALLQELLTQIGEFPYDAGRAKELLAGAGYGKGYTLTIKVHQGVDKKFTDMLAKMWKEIGVDLKVERLDWGSLLGDVYSADYDLAFFRVEAFDYPEIAPWAVENADDLKTGWEVGYVNPQLFRIERKAITEGLWKNRIPYYLGAMKLWLEDMPIIVISYSQKVTFWRRELNGPVPGSGELFDNLAEWFVR</sequence>
<gene>
    <name evidence="6" type="ORF">MESINF_1351</name>
</gene>